<dbReference type="Proteomes" id="UP001597229">
    <property type="component" value="Unassembled WGS sequence"/>
</dbReference>
<dbReference type="EMBL" id="JBHTLX010000023">
    <property type="protein sequence ID" value="MFD1250295.1"/>
    <property type="molecule type" value="Genomic_DNA"/>
</dbReference>
<evidence type="ECO:0000313" key="2">
    <source>
        <dbReference type="Proteomes" id="UP001597229"/>
    </source>
</evidence>
<accession>A0ABW3W6X0</accession>
<name>A0ABW3W6X0_9ACTN</name>
<dbReference type="RefSeq" id="WP_367919574.1">
    <property type="nucleotide sequence ID" value="NZ_BAABAC010000023.1"/>
</dbReference>
<sequence length="73" mass="7972">MHEHRVTTARTTTRQDSRLECDRAFSLEHSSAGLAKLHADVEASDLDPVADQLPELRPPSQGVNYSCLVGARG</sequence>
<reference evidence="2" key="1">
    <citation type="journal article" date="2019" name="Int. J. Syst. Evol. Microbiol.">
        <title>The Global Catalogue of Microorganisms (GCM) 10K type strain sequencing project: providing services to taxonomists for standard genome sequencing and annotation.</title>
        <authorList>
            <consortium name="The Broad Institute Genomics Platform"/>
            <consortium name="The Broad Institute Genome Sequencing Center for Infectious Disease"/>
            <person name="Wu L."/>
            <person name="Ma J."/>
        </authorList>
    </citation>
    <scope>NUCLEOTIDE SEQUENCE [LARGE SCALE GENOMIC DNA]</scope>
    <source>
        <strain evidence="2">CCUG 52478</strain>
    </source>
</reference>
<evidence type="ECO:0000313" key="1">
    <source>
        <dbReference type="EMBL" id="MFD1250295.1"/>
    </source>
</evidence>
<protein>
    <submittedName>
        <fullName evidence="1">Uncharacterized protein</fullName>
    </submittedName>
</protein>
<organism evidence="1 2">
    <name type="scientific">Nocardioides ginsengisoli</name>
    <dbReference type="NCBI Taxonomy" id="363868"/>
    <lineage>
        <taxon>Bacteria</taxon>
        <taxon>Bacillati</taxon>
        <taxon>Actinomycetota</taxon>
        <taxon>Actinomycetes</taxon>
        <taxon>Propionibacteriales</taxon>
        <taxon>Nocardioidaceae</taxon>
        <taxon>Nocardioides</taxon>
    </lineage>
</organism>
<gene>
    <name evidence="1" type="ORF">ACFQ3F_21050</name>
</gene>
<comment type="caution">
    <text evidence="1">The sequence shown here is derived from an EMBL/GenBank/DDBJ whole genome shotgun (WGS) entry which is preliminary data.</text>
</comment>
<proteinExistence type="predicted"/>
<keyword evidence="2" id="KW-1185">Reference proteome</keyword>